<dbReference type="PRINTS" id="PR01857">
    <property type="entry name" value="ADAMTSFAMILY"/>
</dbReference>
<evidence type="ECO:0000256" key="9">
    <source>
        <dbReference type="ARBA" id="ARBA00023049"/>
    </source>
</evidence>
<feature type="binding site" evidence="13">
    <location>
        <position position="290"/>
    </location>
    <ligand>
        <name>Ca(2+)</name>
        <dbReference type="ChEBI" id="CHEBI:29108"/>
        <label>1</label>
    </ligand>
</feature>
<dbReference type="GO" id="GO:0006508">
    <property type="term" value="P:proteolysis"/>
    <property type="evidence" value="ECO:0007669"/>
    <property type="project" value="UniProtKB-KW"/>
</dbReference>
<feature type="chain" id="PRO_5035781383" description="Peptidase M12B domain-containing protein" evidence="16">
    <location>
        <begin position="21"/>
        <end position="1582"/>
    </location>
</feature>
<keyword evidence="11" id="KW-0325">Glycoprotein</keyword>
<evidence type="ECO:0000313" key="19">
    <source>
        <dbReference type="Proteomes" id="UP000812440"/>
    </source>
</evidence>
<evidence type="ECO:0000256" key="12">
    <source>
        <dbReference type="PIRSR" id="PIRSR613273-1"/>
    </source>
</evidence>
<keyword evidence="9" id="KW-0482">Metalloprotease</keyword>
<feature type="disulfide bond" evidence="14">
    <location>
        <begin position="326"/>
        <end position="404"/>
    </location>
</feature>
<dbReference type="GO" id="GO:0031012">
    <property type="term" value="C:extracellular matrix"/>
    <property type="evidence" value="ECO:0007669"/>
    <property type="project" value="TreeGrafter"/>
</dbReference>
<dbReference type="EMBL" id="JAACNH010000003">
    <property type="protein sequence ID" value="KAG8447482.1"/>
    <property type="molecule type" value="Genomic_DNA"/>
</dbReference>
<evidence type="ECO:0000256" key="4">
    <source>
        <dbReference type="ARBA" id="ARBA00022723"/>
    </source>
</evidence>
<dbReference type="FunFam" id="2.20.100.10:FF:000001">
    <property type="entry name" value="semaphorin-5A isoform X1"/>
    <property type="match status" value="1"/>
</dbReference>
<dbReference type="GO" id="GO:0046872">
    <property type="term" value="F:metal ion binding"/>
    <property type="evidence" value="ECO:0007669"/>
    <property type="project" value="UniProtKB-KW"/>
</dbReference>
<name>A0A8T2JT31_9PIPI</name>
<keyword evidence="4 13" id="KW-0479">Metal-binding</keyword>
<dbReference type="GO" id="GO:0030198">
    <property type="term" value="P:extracellular matrix organization"/>
    <property type="evidence" value="ECO:0007669"/>
    <property type="project" value="InterPro"/>
</dbReference>
<accession>A0A8T2JT31</accession>
<evidence type="ECO:0000256" key="16">
    <source>
        <dbReference type="SAM" id="SignalP"/>
    </source>
</evidence>
<dbReference type="Gene3D" id="3.40.390.10">
    <property type="entry name" value="Collagenase (Catalytic Domain)"/>
    <property type="match status" value="1"/>
</dbReference>
<dbReference type="InterPro" id="IPR035914">
    <property type="entry name" value="Sperma_CUB_dom_sf"/>
</dbReference>
<feature type="disulfide bond" evidence="14">
    <location>
        <begin position="519"/>
        <end position="557"/>
    </location>
</feature>
<feature type="binding site" evidence="13">
    <location>
        <position position="290"/>
    </location>
    <ligand>
        <name>Ca(2+)</name>
        <dbReference type="ChEBI" id="CHEBI:29108"/>
        <label>2</label>
    </ligand>
</feature>
<evidence type="ECO:0000256" key="15">
    <source>
        <dbReference type="PROSITE-ProRule" id="PRU00276"/>
    </source>
</evidence>
<dbReference type="Proteomes" id="UP000812440">
    <property type="component" value="Chromosome 8_10"/>
</dbReference>
<feature type="active site" evidence="12 15">
    <location>
        <position position="349"/>
    </location>
</feature>
<feature type="binding site" evidence="13">
    <location>
        <position position="297"/>
    </location>
    <ligand>
        <name>Ca(2+)</name>
        <dbReference type="ChEBI" id="CHEBI:29108"/>
        <label>1</label>
    </ligand>
</feature>
<feature type="binding site" evidence="13">
    <location>
        <position position="207"/>
    </location>
    <ligand>
        <name>Ca(2+)</name>
        <dbReference type="ChEBI" id="CHEBI:29108"/>
        <label>1</label>
    </ligand>
</feature>
<gene>
    <name evidence="18" type="ORF">GDO86_014831</name>
</gene>
<dbReference type="GO" id="GO:0004222">
    <property type="term" value="F:metalloendopeptidase activity"/>
    <property type="evidence" value="ECO:0007669"/>
    <property type="project" value="InterPro"/>
</dbReference>
<keyword evidence="5 16" id="KW-0732">Signal</keyword>
<comment type="cofactor">
    <cofactor evidence="13">
        <name>Zn(2+)</name>
        <dbReference type="ChEBI" id="CHEBI:29105"/>
    </cofactor>
    <text evidence="13">Binds 1 zinc ion per subunit.</text>
</comment>
<dbReference type="InterPro" id="IPR001590">
    <property type="entry name" value="Peptidase_M12B"/>
</dbReference>
<evidence type="ECO:0000256" key="2">
    <source>
        <dbReference type="ARBA" id="ARBA00022525"/>
    </source>
</evidence>
<keyword evidence="10 14" id="KW-1015">Disulfide bond</keyword>
<dbReference type="PROSITE" id="PS50215">
    <property type="entry name" value="ADAM_MEPRO"/>
    <property type="match status" value="1"/>
</dbReference>
<evidence type="ECO:0000256" key="8">
    <source>
        <dbReference type="ARBA" id="ARBA00022833"/>
    </source>
</evidence>
<keyword evidence="13" id="KW-0106">Calcium</keyword>
<dbReference type="CDD" id="cd04273">
    <property type="entry name" value="ZnMc_ADAMTS_like"/>
    <property type="match status" value="1"/>
</dbReference>
<keyword evidence="8 13" id="KW-0862">Zinc</keyword>
<dbReference type="InterPro" id="IPR010294">
    <property type="entry name" value="ADAMTS_spacer1"/>
</dbReference>
<dbReference type="PANTHER" id="PTHR13723">
    <property type="entry name" value="ADAMTS A DISINTEGRIN AND METALLOPROTEASE WITH THROMBOSPONDIN MOTIFS PROTEASE"/>
    <property type="match status" value="1"/>
</dbReference>
<comment type="subcellular location">
    <subcellularLocation>
        <location evidence="1">Secreted</location>
    </subcellularLocation>
</comment>
<evidence type="ECO:0000256" key="11">
    <source>
        <dbReference type="ARBA" id="ARBA00023180"/>
    </source>
</evidence>
<evidence type="ECO:0000256" key="14">
    <source>
        <dbReference type="PIRSR" id="PIRSR613273-3"/>
    </source>
</evidence>
<keyword evidence="3" id="KW-0645">Protease</keyword>
<organism evidence="18 19">
    <name type="scientific">Hymenochirus boettgeri</name>
    <name type="common">Congo dwarf clawed frog</name>
    <dbReference type="NCBI Taxonomy" id="247094"/>
    <lineage>
        <taxon>Eukaryota</taxon>
        <taxon>Metazoa</taxon>
        <taxon>Chordata</taxon>
        <taxon>Craniata</taxon>
        <taxon>Vertebrata</taxon>
        <taxon>Euteleostomi</taxon>
        <taxon>Amphibia</taxon>
        <taxon>Batrachia</taxon>
        <taxon>Anura</taxon>
        <taxon>Pipoidea</taxon>
        <taxon>Pipidae</taxon>
        <taxon>Pipinae</taxon>
        <taxon>Hymenochirus</taxon>
    </lineage>
</organism>
<feature type="disulfide bond" evidence="14">
    <location>
        <begin position="430"/>
        <end position="456"/>
    </location>
</feature>
<dbReference type="InterPro" id="IPR045371">
    <property type="entry name" value="ADAMTS_CR_3"/>
</dbReference>
<feature type="binding site" evidence="13">
    <location>
        <position position="404"/>
    </location>
    <ligand>
        <name>Ca(2+)</name>
        <dbReference type="ChEBI" id="CHEBI:29108"/>
        <label>1</label>
    </ligand>
</feature>
<dbReference type="Gene3D" id="2.20.100.10">
    <property type="entry name" value="Thrombospondin type-1 (TSP1) repeat"/>
    <property type="match status" value="6"/>
</dbReference>
<keyword evidence="2" id="KW-0964">Secreted</keyword>
<reference evidence="18" key="1">
    <citation type="thesis" date="2020" institute="ProQuest LLC" country="789 East Eisenhower Parkway, Ann Arbor, MI, USA">
        <title>Comparative Genomics and Chromosome Evolution.</title>
        <authorList>
            <person name="Mudd A.B."/>
        </authorList>
    </citation>
    <scope>NUCLEOTIDE SEQUENCE</scope>
    <source>
        <strain evidence="18">Female2</strain>
        <tissue evidence="18">Blood</tissue>
    </source>
</reference>
<feature type="binding site" evidence="13 15">
    <location>
        <position position="358"/>
    </location>
    <ligand>
        <name>Zn(2+)</name>
        <dbReference type="ChEBI" id="CHEBI:29105"/>
        <note>catalytic</note>
    </ligand>
</feature>
<feature type="disulfide bond" evidence="14">
    <location>
        <begin position="441"/>
        <end position="466"/>
    </location>
</feature>
<keyword evidence="7" id="KW-0378">Hydrolase</keyword>
<dbReference type="InterPro" id="IPR024079">
    <property type="entry name" value="MetalloPept_cat_dom_sf"/>
</dbReference>
<dbReference type="InterPro" id="IPR036383">
    <property type="entry name" value="TSP1_rpt_sf"/>
</dbReference>
<feature type="binding site" evidence="13 15">
    <location>
        <position position="348"/>
    </location>
    <ligand>
        <name>Zn(2+)</name>
        <dbReference type="ChEBI" id="CHEBI:29105"/>
        <note>catalytic</note>
    </ligand>
</feature>
<dbReference type="InterPro" id="IPR013273">
    <property type="entry name" value="ADAMTS/ADAMTS-like"/>
</dbReference>
<dbReference type="Pfam" id="PF19236">
    <property type="entry name" value="ADAMTS_CR_3"/>
    <property type="match status" value="1"/>
</dbReference>
<feature type="disulfide bond" evidence="14">
    <location>
        <begin position="530"/>
        <end position="542"/>
    </location>
</feature>
<feature type="disulfide bond" evidence="14">
    <location>
        <begin position="479"/>
        <end position="490"/>
    </location>
</feature>
<keyword evidence="19" id="KW-1185">Reference proteome</keyword>
<dbReference type="SMART" id="SM00209">
    <property type="entry name" value="TSP1"/>
    <property type="match status" value="9"/>
</dbReference>
<dbReference type="FunFam" id="2.60.120.830:FF:000003">
    <property type="entry name" value="ADAM metallopeptidase with thrombospondin type 1 motif 13"/>
    <property type="match status" value="1"/>
</dbReference>
<dbReference type="Pfam" id="PF17771">
    <property type="entry name" value="ADAMTS_CR_2"/>
    <property type="match status" value="1"/>
</dbReference>
<dbReference type="PANTHER" id="PTHR13723:SF20">
    <property type="entry name" value="A DISINTEGRIN AND METALLOPROTEINASE WITH THROMBOSPONDIN MOTIFS 13"/>
    <property type="match status" value="1"/>
</dbReference>
<evidence type="ECO:0000256" key="5">
    <source>
        <dbReference type="ARBA" id="ARBA00022729"/>
    </source>
</evidence>
<evidence type="ECO:0000259" key="17">
    <source>
        <dbReference type="PROSITE" id="PS50215"/>
    </source>
</evidence>
<feature type="disulfide bond" evidence="14">
    <location>
        <begin position="451"/>
        <end position="485"/>
    </location>
</feature>
<feature type="disulfide bond" evidence="14">
    <location>
        <begin position="279"/>
        <end position="332"/>
    </location>
</feature>
<keyword evidence="6" id="KW-0677">Repeat</keyword>
<dbReference type="InterPro" id="IPR000884">
    <property type="entry name" value="TSP1_rpt"/>
</dbReference>
<dbReference type="Gene3D" id="3.40.1620.60">
    <property type="match status" value="1"/>
</dbReference>
<dbReference type="SUPFAM" id="SSF49854">
    <property type="entry name" value="Spermadhesin, CUB domain"/>
    <property type="match status" value="2"/>
</dbReference>
<evidence type="ECO:0000256" key="1">
    <source>
        <dbReference type="ARBA" id="ARBA00004613"/>
    </source>
</evidence>
<feature type="binding site" evidence="13">
    <location>
        <position position="207"/>
    </location>
    <ligand>
        <name>Ca(2+)</name>
        <dbReference type="ChEBI" id="CHEBI:29108"/>
        <label>2</label>
    </ligand>
</feature>
<evidence type="ECO:0000256" key="6">
    <source>
        <dbReference type="ARBA" id="ARBA00022737"/>
    </source>
</evidence>
<dbReference type="Pfam" id="PF05986">
    <property type="entry name" value="ADAMTS_spacer1"/>
    <property type="match status" value="1"/>
</dbReference>
<proteinExistence type="predicted"/>
<dbReference type="Pfam" id="PF01421">
    <property type="entry name" value="Reprolysin"/>
    <property type="match status" value="1"/>
</dbReference>
<feature type="binding site" evidence="13">
    <location>
        <position position="407"/>
    </location>
    <ligand>
        <name>Ca(2+)</name>
        <dbReference type="ChEBI" id="CHEBI:29108"/>
        <label>2</label>
    </ligand>
</feature>
<evidence type="ECO:0000313" key="18">
    <source>
        <dbReference type="EMBL" id="KAG8447482.1"/>
    </source>
</evidence>
<evidence type="ECO:0000256" key="13">
    <source>
        <dbReference type="PIRSR" id="PIRSR613273-2"/>
    </source>
</evidence>
<dbReference type="Pfam" id="PF00090">
    <property type="entry name" value="TSP_1"/>
    <property type="match status" value="1"/>
</dbReference>
<protein>
    <recommendedName>
        <fullName evidence="17">Peptidase M12B domain-containing protein</fullName>
    </recommendedName>
</protein>
<dbReference type="PROSITE" id="PS50092">
    <property type="entry name" value="TSP1"/>
    <property type="match status" value="5"/>
</dbReference>
<feature type="domain" description="Peptidase M12B" evidence="17">
    <location>
        <begin position="204"/>
        <end position="409"/>
    </location>
</feature>
<dbReference type="Gene3D" id="2.60.120.830">
    <property type="match status" value="1"/>
</dbReference>
<feature type="signal peptide" evidence="16">
    <location>
        <begin position="1"/>
        <end position="20"/>
    </location>
</feature>
<feature type="disulfide bond" evidence="14">
    <location>
        <begin position="515"/>
        <end position="552"/>
    </location>
</feature>
<feature type="binding site" evidence="13 15">
    <location>
        <position position="352"/>
    </location>
    <ligand>
        <name>Zn(2+)</name>
        <dbReference type="ChEBI" id="CHEBI:29105"/>
        <note>catalytic</note>
    </ligand>
</feature>
<feature type="disulfide bond" evidence="14">
    <location>
        <begin position="365"/>
        <end position="388"/>
    </location>
</feature>
<dbReference type="SUPFAM" id="SSF82895">
    <property type="entry name" value="TSP-1 type 1 repeat"/>
    <property type="match status" value="6"/>
</dbReference>
<dbReference type="InterPro" id="IPR041645">
    <property type="entry name" value="ADAMTS_CR_2"/>
</dbReference>
<dbReference type="GO" id="GO:0005576">
    <property type="term" value="C:extracellular region"/>
    <property type="evidence" value="ECO:0007669"/>
    <property type="project" value="UniProtKB-SubCell"/>
</dbReference>
<evidence type="ECO:0000256" key="3">
    <source>
        <dbReference type="ARBA" id="ARBA00022670"/>
    </source>
</evidence>
<comment type="caution">
    <text evidence="15">Lacks conserved residue(s) required for the propagation of feature annotation.</text>
</comment>
<dbReference type="InterPro" id="IPR050439">
    <property type="entry name" value="ADAMTS_ADAMTS-like"/>
</dbReference>
<comment type="caution">
    <text evidence="18">The sequence shown here is derived from an EMBL/GenBank/DDBJ whole genome shotgun (WGS) entry which is preliminary data.</text>
</comment>
<dbReference type="OrthoDB" id="9942326at2759"/>
<dbReference type="Pfam" id="PF19030">
    <property type="entry name" value="TSP1_ADAMTS"/>
    <property type="match status" value="6"/>
</dbReference>
<feature type="binding site" evidence="13">
    <location>
        <position position="407"/>
    </location>
    <ligand>
        <name>Ca(2+)</name>
        <dbReference type="ChEBI" id="CHEBI:29108"/>
        <label>1</label>
    </ligand>
</feature>
<dbReference type="FunFam" id="2.20.100.10:FF:000005">
    <property type="entry name" value="ADAM metallopeptidase with thrombospondin type 1 motif 9"/>
    <property type="match status" value="1"/>
</dbReference>
<sequence>MTPVCVLVPFLAAVTCPILCAPHCTLQKFLLVLQPEDYQGYFGVRSVDDSNVELSDLTCSCEDSPRQPACSALICVLQANELRFVFRVPGGQSPITAERLQNISVQELKHFPEGCGNSGTILYPEGAKSIIGYCNGELRGFVIVDGYQFSIQPVKKRHLEQILYQEYQSLHIVFRVGKSSPDSGVPRPGTSLSRIKKRAAGSIKHLELLVVVGHDVYQLHQEDTERYILTNLNIGAELLRDASLGTTFRVHLIKLIVVTEPKADIQIGTNLTSSLISVCKWSQNVNPPNDANPLHADLVLYVTRFDLELPDGNKQVRGVTQLGGACSETWSCVITEDTGFDLGITIAHEIGHSFGVNHDGTGNSCARSGNIMASEGNHNNVLLTWSVCSREQLQRFLSSGSATCVDDLPELDGTIPGLKPGLYYGADEQCQIAFGSSALACTFSRNDLDPCGALSCHITQQDLTSCNRILVPLLDGTDCGEDKWCHKGHCGSLEALNPVSAVHGDWSNWSPLSPCSRSCGGGVVIRKRQCNNPRPAFGGRSCEGPSLQAEMCNTQSCVTTQIGFMTEQCSGTDHKPLYLALGVPSFYKWTSAVGFAGSSVCQYMCRAQGENFMVTRGESFVDGTRCEGSSEINAEFNLCVAGRCRSFGCDGVMDSEVLTDHCGVCGGDNSTCSKVDGSFTEGKAGEYISFLTVPLGSTSIRITNQKPLFTHLGVKVNGTYLISGKGSISLNETQPSALEDKKIEYRLFLTIEKLPHQEQIQIKGPTTQEIEIQVYRRYGHEYGDITNPDIAYSYFLPKTDTEYRWTPMLGPCSASCDGGFRWVTHRCSEEFCDNSTGPDSFQEPCGVDPCPPRWEMKEASLCTVSCGGGFMLRTIYCAQKANGTEIILPDGLCDHSTRPEEQVACGSDPCPARWEASDASLCPVTCGSGLASRNITCVRSQDGLDIMVEDSQCFGLEKPLSLVQCVVSVCPVGWDKMDATLNEDSTLLKKHGQETMDVYVWSPVVGQCSVTCGTGVSEFRYVCIDFYTKTENLAEKCNQTLKPETRQNICNLRTCPAVWVTRELAPCAVTCGGGTVPLAVTCVTKDNGVSYPLPHSKCRRVDRPQTSKPCGTEPCPVRWRYQPGSCSASCGGGVLQRVLYCARYHQDGEDGEQIVPDQECQHLPHPKGQEPCNVHPCPPRWKVAEASPCSAACGYGILKQRVVCVLTVDGAEKEMDLESCPPSEKPPSIIPCVVNNCFYAWEVSAWRQCSVTCGNGIQSRQDFCTNLKTRQPVSPAFCGNAPKPITVRGCSAKPCHLETKELRSTSTTWVTQEVSGDANFIQQKNSSLIPADHITRHVPSTGPDNGGHGTDICGHLFLGPTGILNTTGLRQRDCMFSIGRPLGEVISVRVLYSSLNCTAGELLLFYGRDMWRKTCARLAGVTLHSKSNTLSVRQRQIQEGNGVVLEYRTKPTSLNYSPDCDTQLYGMQGDIQNPVQHWTDEGSAACRVFIDVAPKYYIAVHALYMDLEPASNSTQSSYILIRDMKTLKSSVFFGSHLFYWESSGSRAEIEFHGDFSEDKISFRAQYWARESGTPTSERITSG</sequence>
<dbReference type="Gene3D" id="2.60.120.290">
    <property type="entry name" value="Spermadhesin, CUB domain"/>
    <property type="match status" value="1"/>
</dbReference>
<evidence type="ECO:0000256" key="10">
    <source>
        <dbReference type="ARBA" id="ARBA00023157"/>
    </source>
</evidence>
<dbReference type="SUPFAM" id="SSF55486">
    <property type="entry name" value="Metalloproteases ('zincins'), catalytic domain"/>
    <property type="match status" value="1"/>
</dbReference>
<evidence type="ECO:0000256" key="7">
    <source>
        <dbReference type="ARBA" id="ARBA00022801"/>
    </source>
</evidence>